<feature type="domain" description="DUF11" evidence="2">
    <location>
        <begin position="1068"/>
        <end position="1177"/>
    </location>
</feature>
<dbReference type="Pfam" id="PF01345">
    <property type="entry name" value="DUF11"/>
    <property type="match status" value="11"/>
</dbReference>
<sequence length="2281" mass="228426">MSTHPSRSVPPFSRNEASRGVRRCSRTHLGVVVRTFRIILAGALAALGISIVVAPPAGAAASVGTFDQCQRGTPTTVCSGYTGGNLIGGYSEDQVVPQRVELNVDSAGTYSFTTTYDDLSGSSHIIDYLATYNYTVTGAQPCLGYAASICAGSPSTFPIPSDTASRGPVVAGYNIVVSTHELAQADRQWTLYGGTITGSTVTHSGSTGIATVTFTTSGPVTAILMFGAHLALTGPASTPRAWAQGASTVNGNAQLAASIGGAKTHNIKVGSSTPPPPPAAFTIAKTANPTSAAPGDTVTYNVTVTNTGGVAGTATFTDDYDNNLTNVTTPAGCTAGSGSMSCTTNSLLPNGTQTFTYTAKLPTTFSSAGTGCAAGQFAVKNTATFAAGTNVTSGTGPATATVCVSASSTFTVTKSVSGTQAPNGNLTYVVTVKNTGSAPGSTTWTDNYDDRLIGVSNAVSANPTGNDCAPTTSGDRQFNACATASLAPGASQTFTYTATLPGTFSGAKGGGTCTSSQYRFNNAVSLGTGSSTASVDVCVSAAAAFTVTKTVDDETADPGQTVTYTIKVQNTGLAAGSTTWSDNLDPRLTDVSSATSDNANGTTCAPTGGDFTNCATVELLSGGTETFTYTAKMPTSFTGMSGGDCPSGSFALKNTATSGSSSSSVTVCVGASANFSIDKKASTDTANPGDTVTYTITVTNDGQAPGGTSFTDDYDDALAPTLPTSTTSGASCTPGSGSFSCSTGSVDPGDSVVFTYTAKMPTSFGPVSGSDDCADGTYPVSNTATLASNPASTAVVCVAASPEFRITKSVDKTSAHPGDTITYTVTVFNDGDAAGATSFTDDFDDRLTPTDPSVGSCFITAGSNLTMTCSTGVIAAHSSQVFTYSATVPATFSGNDVCDNGGYRIANAASLVGVDADPAGAEVCVDASPTFTIDKSVSNNTPMPGDTITYTVTVSNTGTAAGSTSFTDDYDDALSPGDATSSPSGNNCSPAAGKFDCTTGVIPALGQQTFTYDVTVPETFTGTPGNLGCGANQYGFKNVATLSGAHADADAKTDSVVICIGAGPKFTVSKSASDTTVSAGDPVTYTITVTNTGNAAGSTDFTDDYADSLDIANPPAGCTKETVSGNKVLSCSTDELVAGDHQDFTYTVNMPATFTGDDHGECGNGAYPVVNSVSIDGADNEGSSDGVTVCTSAAPDLTVKKTAEHATVVEPGDTVHYTLTVTNNGTAPGSTTATDDYADGVTVSGYPSACTDDGDVLTCASGTVEAGDHTSFSYDATMPSAFDGNDSGTGGCEPGQYPVVNGVSLSNESSDSVTTCVTAAPEWKVTKDADTDVATPGGTIGYTITVENTGTASGVTTWSDTPDSRLTVTGATSDPSGNDCALTDGAFKDCGTAEIPAGGSQTFTYSGTLPDTFSGDPGSGCDGGQFAIHNDVTTASGATDGATVCVDASAQFSITKAVDKTDAQPGDTVNYTVTVKNLGSASGSTSFTDDYNNRLSPSLPTPDTGTGSCTDNGGSFSCDTGDIAGHSQVVFSYSAVLPTSYSDSDSTEGCGDGQFAIDNTATLAGDDGGDGPDDSATVCVSASPDLVVTKTADKTDARPGDTISYTITVTNNGHAAGSTTLTDDYDNRLDPSAVHRSNDGAPCVDDGDTITCETGTIGAGDSVTFTYSVVLPDRYTGESGGGTCEDGTYPVVNTVRVDGEDAAGATVCVTAAPSVTVIKSSSVDTNSLGQQLITYTIGYTNLGDAEAIPVTLTDAIPAGTRFESCSAECTTNGATGTATWNVGSIAPKGGSGSVTLVVRVTSNQTCSVTNVAQLRIGNGAPISSNPVTDAITPQPDPSGAHAWGSSVGVDLKSKGIINVLLNGLLNPFGVNSNSLVISRASSSQSGLGGPVVNNNSVLSANINGILSAGVLNSLARSGVAQNLAAQTSTSEVANVCLVPVAGICTVQVDAVRAVASTYATGEYAGVSSAGSAIVGLRVTNILEPVNLNQTTKIPLNKAIFGANSYVAINERTSSAGLSGNTYGADLTVNMIHVKITGVLLGVQAVDLVVGQAIAHSDFPKTFVCEGSQHQQVSGHAYVASLNTNVLLADLTQGYVGISPLGGSEKEHVAQVVFPAPDGAGLRALVADSSSFGVTTASGAASDSYAEVAGNGSTPLCLLGGAGCVVSATLVRAQAKSLAGGQGSLSTDGGTKFVDLKVLGIPISGTPAPNTVITLPGIGFIVLNEQFCDNDGLANHSCAGTHASGITVRSIHIVVTVLNKLLKLNPGIEVIAAEAHADTAFG</sequence>
<feature type="domain" description="DUF11" evidence="2">
    <location>
        <begin position="1717"/>
        <end position="1815"/>
    </location>
</feature>
<dbReference type="PANTHER" id="PTHR34819:SF3">
    <property type="entry name" value="CELL SURFACE PROTEIN"/>
    <property type="match status" value="1"/>
</dbReference>
<feature type="domain" description="DUF11" evidence="2">
    <location>
        <begin position="676"/>
        <end position="788"/>
    </location>
</feature>
<dbReference type="OrthoDB" id="3225333at2"/>
<feature type="region of interest" description="Disordered" evidence="1">
    <location>
        <begin position="967"/>
        <end position="986"/>
    </location>
</feature>
<dbReference type="GO" id="GO:0005975">
    <property type="term" value="P:carbohydrate metabolic process"/>
    <property type="evidence" value="ECO:0007669"/>
    <property type="project" value="UniProtKB-ARBA"/>
</dbReference>
<evidence type="ECO:0000259" key="2">
    <source>
        <dbReference type="Pfam" id="PF01345"/>
    </source>
</evidence>
<accession>A0A3N0DWX1</accession>
<dbReference type="InterPro" id="IPR047589">
    <property type="entry name" value="DUF11_rpt"/>
</dbReference>
<dbReference type="NCBIfam" id="TIGR01451">
    <property type="entry name" value="B_ant_repeat"/>
    <property type="match status" value="11"/>
</dbReference>
<dbReference type="NCBIfam" id="NF040603">
    <property type="entry name" value="choice_anch_P"/>
    <property type="match status" value="2"/>
</dbReference>
<feature type="domain" description="DUF11" evidence="2">
    <location>
        <begin position="283"/>
        <end position="385"/>
    </location>
</feature>
<dbReference type="EMBL" id="RJSG01000002">
    <property type="protein sequence ID" value="RNL80097.1"/>
    <property type="molecule type" value="Genomic_DNA"/>
</dbReference>
<feature type="domain" description="DUF11" evidence="2">
    <location>
        <begin position="805"/>
        <end position="918"/>
    </location>
</feature>
<protein>
    <submittedName>
        <fullName evidence="3">DUF11 domain-containing protein</fullName>
    </submittedName>
</protein>
<keyword evidence="4" id="KW-1185">Reference proteome</keyword>
<organism evidence="3 4">
    <name type="scientific">Nocardioides marmorisolisilvae</name>
    <dbReference type="NCBI Taxonomy" id="1542737"/>
    <lineage>
        <taxon>Bacteria</taxon>
        <taxon>Bacillati</taxon>
        <taxon>Actinomycetota</taxon>
        <taxon>Actinomycetes</taxon>
        <taxon>Propionibacteriales</taxon>
        <taxon>Nocardioidaceae</taxon>
        <taxon>Nocardioides</taxon>
    </lineage>
</organism>
<dbReference type="Gene3D" id="2.60.40.680">
    <property type="match status" value="1"/>
</dbReference>
<dbReference type="InterPro" id="IPR013783">
    <property type="entry name" value="Ig-like_fold"/>
</dbReference>
<name>A0A3N0DWX1_9ACTN</name>
<feature type="domain" description="DUF11" evidence="2">
    <location>
        <begin position="933"/>
        <end position="1055"/>
    </location>
</feature>
<evidence type="ECO:0000256" key="1">
    <source>
        <dbReference type="SAM" id="MobiDB-lite"/>
    </source>
</evidence>
<feature type="domain" description="DUF11" evidence="2">
    <location>
        <begin position="547"/>
        <end position="644"/>
    </location>
</feature>
<feature type="domain" description="DUF11" evidence="2">
    <location>
        <begin position="1453"/>
        <end position="1567"/>
    </location>
</feature>
<evidence type="ECO:0000313" key="3">
    <source>
        <dbReference type="EMBL" id="RNL80097.1"/>
    </source>
</evidence>
<proteinExistence type="predicted"/>
<dbReference type="InterPro" id="IPR051172">
    <property type="entry name" value="Chlamydia_OmcB"/>
</dbReference>
<dbReference type="InterPro" id="IPR001434">
    <property type="entry name" value="OmcB-like_DUF11"/>
</dbReference>
<dbReference type="PANTHER" id="PTHR34819">
    <property type="entry name" value="LARGE CYSTEINE-RICH PERIPLASMIC PROTEIN OMCB"/>
    <property type="match status" value="1"/>
</dbReference>
<dbReference type="Gene3D" id="2.60.40.10">
    <property type="entry name" value="Immunoglobulins"/>
    <property type="match status" value="4"/>
</dbReference>
<comment type="caution">
    <text evidence="3">The sequence shown here is derived from an EMBL/GenBank/DDBJ whole genome shotgun (WGS) entry which is preliminary data.</text>
</comment>
<dbReference type="Proteomes" id="UP000277094">
    <property type="component" value="Unassembled WGS sequence"/>
</dbReference>
<evidence type="ECO:0000313" key="4">
    <source>
        <dbReference type="Proteomes" id="UP000277094"/>
    </source>
</evidence>
<gene>
    <name evidence="3" type="ORF">EFL95_14400</name>
</gene>
<feature type="domain" description="DUF11" evidence="2">
    <location>
        <begin position="1585"/>
        <end position="1671"/>
    </location>
</feature>
<feature type="domain" description="DUF11" evidence="2">
    <location>
        <begin position="1324"/>
        <end position="1409"/>
    </location>
</feature>
<reference evidence="3 4" key="1">
    <citation type="submission" date="2018-11" db="EMBL/GenBank/DDBJ databases">
        <authorList>
            <person name="Li F."/>
        </authorList>
    </citation>
    <scope>NUCLEOTIDE SEQUENCE [LARGE SCALE GENOMIC DNA]</scope>
    <source>
        <strain evidence="3 4">KIS18-7</strain>
    </source>
</reference>
<dbReference type="Gene3D" id="2.60.40.740">
    <property type="match status" value="1"/>
</dbReference>
<feature type="domain" description="DUF11" evidence="2">
    <location>
        <begin position="1196"/>
        <end position="1285"/>
    </location>
</feature>